<protein>
    <submittedName>
        <fullName evidence="2">Thioredoxin</fullName>
    </submittedName>
</protein>
<reference evidence="2 3" key="1">
    <citation type="submission" date="2018-08" db="EMBL/GenBank/DDBJ databases">
        <title>Cellulomonas rhizosphaerae sp. nov., a novel actinomycete isolated from soil.</title>
        <authorList>
            <person name="Tian Y."/>
        </authorList>
    </citation>
    <scope>NUCLEOTIDE SEQUENCE [LARGE SCALE GENOMIC DNA]</scope>
    <source>
        <strain evidence="2 3">NEAU-TCZ24</strain>
    </source>
</reference>
<feature type="domain" description="Thioredoxin" evidence="1">
    <location>
        <begin position="36"/>
        <end position="151"/>
    </location>
</feature>
<dbReference type="InterPro" id="IPR013766">
    <property type="entry name" value="Thioredoxin_domain"/>
</dbReference>
<organism evidence="2 3">
    <name type="scientific">Cellulomonas rhizosphaerae</name>
    <dbReference type="NCBI Taxonomy" id="2293719"/>
    <lineage>
        <taxon>Bacteria</taxon>
        <taxon>Bacillati</taxon>
        <taxon>Actinomycetota</taxon>
        <taxon>Actinomycetes</taxon>
        <taxon>Micrococcales</taxon>
        <taxon>Cellulomonadaceae</taxon>
        <taxon>Cellulomonas</taxon>
    </lineage>
</organism>
<dbReference type="RefSeq" id="WP_118766648.1">
    <property type="nucleotide sequence ID" value="NZ_QWKP01000164.1"/>
</dbReference>
<dbReference type="CDD" id="cd02947">
    <property type="entry name" value="TRX_family"/>
    <property type="match status" value="1"/>
</dbReference>
<gene>
    <name evidence="2" type="ORF">D1825_06595</name>
</gene>
<proteinExistence type="predicted"/>
<sequence length="158" mass="16945">MTRLLLIAAVLAVATAIGLWWRARNGRYTAVDPTVLAAADAAPDFPAATEQLGPDEIGAPLGSRATFVQLSSEVCAPCRRTHAVLETLVAEHDDLAHVDLDVTEHLDLVRRFHVLRTPTTLLLDPRGVVVGRLSGGTDRHHALAALDRLPVTSPRSTP</sequence>
<dbReference type="InterPro" id="IPR036249">
    <property type="entry name" value="Thioredoxin-like_sf"/>
</dbReference>
<name>A0A413RN85_9CELL</name>
<evidence type="ECO:0000259" key="1">
    <source>
        <dbReference type="PROSITE" id="PS51352"/>
    </source>
</evidence>
<evidence type="ECO:0000313" key="2">
    <source>
        <dbReference type="EMBL" id="RHA43091.1"/>
    </source>
</evidence>
<dbReference type="AlphaFoldDB" id="A0A413RN85"/>
<evidence type="ECO:0000313" key="3">
    <source>
        <dbReference type="Proteomes" id="UP000283374"/>
    </source>
</evidence>
<dbReference type="PROSITE" id="PS51352">
    <property type="entry name" value="THIOREDOXIN_2"/>
    <property type="match status" value="1"/>
</dbReference>
<keyword evidence="3" id="KW-1185">Reference proteome</keyword>
<dbReference type="Pfam" id="PF00085">
    <property type="entry name" value="Thioredoxin"/>
    <property type="match status" value="1"/>
</dbReference>
<dbReference type="OrthoDB" id="1495530at2"/>
<comment type="caution">
    <text evidence="2">The sequence shown here is derived from an EMBL/GenBank/DDBJ whole genome shotgun (WGS) entry which is preliminary data.</text>
</comment>
<accession>A0A413RN85</accession>
<dbReference type="Proteomes" id="UP000283374">
    <property type="component" value="Unassembled WGS sequence"/>
</dbReference>
<dbReference type="SUPFAM" id="SSF52833">
    <property type="entry name" value="Thioredoxin-like"/>
    <property type="match status" value="1"/>
</dbReference>
<dbReference type="EMBL" id="QWKP01000164">
    <property type="protein sequence ID" value="RHA43091.1"/>
    <property type="molecule type" value="Genomic_DNA"/>
</dbReference>
<dbReference type="Gene3D" id="3.40.30.10">
    <property type="entry name" value="Glutaredoxin"/>
    <property type="match status" value="1"/>
</dbReference>